<dbReference type="SUPFAM" id="SSF47413">
    <property type="entry name" value="lambda repressor-like DNA-binding domains"/>
    <property type="match status" value="1"/>
</dbReference>
<comment type="caution">
    <text evidence="2">The sequence shown here is derived from an EMBL/GenBank/DDBJ whole genome shotgun (WGS) entry which is preliminary data.</text>
</comment>
<dbReference type="InterPro" id="IPR010982">
    <property type="entry name" value="Lambda_DNA-bd_dom_sf"/>
</dbReference>
<name>A0A927L2V9_9ACTN</name>
<feature type="region of interest" description="Disordered" evidence="1">
    <location>
        <begin position="185"/>
        <end position="227"/>
    </location>
</feature>
<dbReference type="GO" id="GO:0003677">
    <property type="term" value="F:DNA binding"/>
    <property type="evidence" value="ECO:0007669"/>
    <property type="project" value="InterPro"/>
</dbReference>
<gene>
    <name evidence="2" type="ORF">IHE70_14710</name>
</gene>
<feature type="region of interest" description="Disordered" evidence="1">
    <location>
        <begin position="111"/>
        <end position="156"/>
    </location>
</feature>
<dbReference type="Proteomes" id="UP000661025">
    <property type="component" value="Unassembled WGS sequence"/>
</dbReference>
<feature type="compositionally biased region" description="Polar residues" evidence="1">
    <location>
        <begin position="211"/>
        <end position="222"/>
    </location>
</feature>
<protein>
    <submittedName>
        <fullName evidence="2">Helix-turn-helix domain-containing protein</fullName>
    </submittedName>
</protein>
<dbReference type="AlphaFoldDB" id="A0A927L2V9"/>
<evidence type="ECO:0000313" key="2">
    <source>
        <dbReference type="EMBL" id="MBD9724442.1"/>
    </source>
</evidence>
<dbReference type="CDD" id="cd00093">
    <property type="entry name" value="HTH_XRE"/>
    <property type="match status" value="1"/>
</dbReference>
<dbReference type="InterPro" id="IPR001387">
    <property type="entry name" value="Cro/C1-type_HTH"/>
</dbReference>
<reference evidence="2" key="1">
    <citation type="submission" date="2020-09" db="EMBL/GenBank/DDBJ databases">
        <title>Streptomyces canutascabiei sp. nov., which causes potato common scab and is distributed across the world.</title>
        <authorList>
            <person name="Nguyen H.P."/>
            <person name="Weisberg A.J."/>
            <person name="Chang J.H."/>
            <person name="Clarke C.R."/>
        </authorList>
    </citation>
    <scope>NUCLEOTIDE SEQUENCE</scope>
    <source>
        <strain evidence="2">ID-01-6.2a</strain>
    </source>
</reference>
<dbReference type="EMBL" id="JACYXT010000005">
    <property type="protein sequence ID" value="MBD9724442.1"/>
    <property type="molecule type" value="Genomic_DNA"/>
</dbReference>
<organism evidence="2 3">
    <name type="scientific">Streptomyces caniscabiei</name>
    <dbReference type="NCBI Taxonomy" id="2746961"/>
    <lineage>
        <taxon>Bacteria</taxon>
        <taxon>Bacillati</taxon>
        <taxon>Actinomycetota</taxon>
        <taxon>Actinomycetes</taxon>
        <taxon>Kitasatosporales</taxon>
        <taxon>Streptomycetaceae</taxon>
        <taxon>Streptomyces</taxon>
    </lineage>
</organism>
<sequence>MSIRDDAEEFAAELRRLKDTTDLSYGALARRLDMNVSTLHRYCAGEGVPKDFAPVERLATFCGATPEERLELHRLWLSAVAARQRVRTAAAPETAEAPEAVLPVQAVREGLPTPAATPTPTPDTDTPGDGIGDGRKAGDTSGAGAGNGDDDPTVADRLRRRRRRRVLASAACALLVITGASLSALSDDDSSEADASRSAGPRTTAPGAPGRSTQPPATQPSKTAPADLPLTWNVDALVWDKGCDHDYVIDKPTARVPPPPLQQDAEAWASSLGAVHGRQTKVRISVQGRSSAAVVLEALHVRVVSRGTPVDGNAYSMGQGCGSDLTPRRFTVDLDEDRPAARPKDGANGADGGRVIPAVRFPFRVSAEDPEVLDVDATTQTYDARWYLELDWSSQGRAGTIRIDDDGRPFHTTGIKGMPHYWYGTNDAGERAWVPLDGQ</sequence>
<dbReference type="GeneID" id="79932075"/>
<evidence type="ECO:0000313" key="3">
    <source>
        <dbReference type="Proteomes" id="UP000661025"/>
    </source>
</evidence>
<dbReference type="RefSeq" id="WP_192361320.1">
    <property type="nucleotide sequence ID" value="NZ_CP119182.1"/>
</dbReference>
<proteinExistence type="predicted"/>
<accession>A0A927L2V9</accession>
<dbReference type="Pfam" id="PF13560">
    <property type="entry name" value="HTH_31"/>
    <property type="match status" value="1"/>
</dbReference>
<evidence type="ECO:0000256" key="1">
    <source>
        <dbReference type="SAM" id="MobiDB-lite"/>
    </source>
</evidence>